<evidence type="ECO:0008006" key="6">
    <source>
        <dbReference type="Google" id="ProtNLM"/>
    </source>
</evidence>
<dbReference type="SUPFAM" id="SSF51735">
    <property type="entry name" value="NAD(P)-binding Rossmann-fold domains"/>
    <property type="match status" value="1"/>
</dbReference>
<dbReference type="PANTHER" id="PTHR43391:SF14">
    <property type="entry name" value="DEHYDROGENASE_REDUCTASE SDR FAMILY PROTEIN 7-LIKE"/>
    <property type="match status" value="1"/>
</dbReference>
<keyword evidence="5" id="KW-1185">Reference proteome</keyword>
<dbReference type="eggNOG" id="COG0300">
    <property type="taxonomic scope" value="Bacteria"/>
</dbReference>
<keyword evidence="3" id="KW-0560">Oxidoreductase</keyword>
<evidence type="ECO:0000313" key="4">
    <source>
        <dbReference type="EMBL" id="KEI72231.1"/>
    </source>
</evidence>
<evidence type="ECO:0000313" key="5">
    <source>
        <dbReference type="Proteomes" id="UP000027997"/>
    </source>
</evidence>
<name>A0A081KDK5_9GAMM</name>
<keyword evidence="2" id="KW-0521">NADP</keyword>
<dbReference type="PANTHER" id="PTHR43391">
    <property type="entry name" value="RETINOL DEHYDROGENASE-RELATED"/>
    <property type="match status" value="1"/>
</dbReference>
<sequence>MRLTKKTIMIIGASSGIGRQVALQLSKQDNNLVILARRENLLTSLSEDIINNGSQCLPVAADALCSQQMEDAVDLATATFGIVDAALINVADGPAFDMASTTVNEVLHNMAINYNTLVCSLLPLITAMKKQNYGLIAHTNSLAGFLGLPRQGPYSAAKAAGRMLMDTCRIELAQWGIKFLSLYPGFVATERVSDDGIPAPFEISEYSAAKHIIHAMEKEKQDYLFPFSLKWLIRLARVLPKPLIASITKKIMN</sequence>
<dbReference type="InterPro" id="IPR002347">
    <property type="entry name" value="SDR_fam"/>
</dbReference>
<organism evidence="4 5">
    <name type="scientific">Endozoicomonas elysicola</name>
    <dbReference type="NCBI Taxonomy" id="305900"/>
    <lineage>
        <taxon>Bacteria</taxon>
        <taxon>Pseudomonadati</taxon>
        <taxon>Pseudomonadota</taxon>
        <taxon>Gammaproteobacteria</taxon>
        <taxon>Oceanospirillales</taxon>
        <taxon>Endozoicomonadaceae</taxon>
        <taxon>Endozoicomonas</taxon>
    </lineage>
</organism>
<dbReference type="Proteomes" id="UP000027997">
    <property type="component" value="Unassembled WGS sequence"/>
</dbReference>
<reference evidence="4 5" key="1">
    <citation type="submission" date="2014-06" db="EMBL/GenBank/DDBJ databases">
        <title>Whole Genome Sequences of Three Symbiotic Endozoicomonas Bacteria.</title>
        <authorList>
            <person name="Neave M.J."/>
            <person name="Apprill A."/>
            <person name="Voolstra C.R."/>
        </authorList>
    </citation>
    <scope>NUCLEOTIDE SEQUENCE [LARGE SCALE GENOMIC DNA]</scope>
    <source>
        <strain evidence="4 5">DSM 22380</strain>
    </source>
</reference>
<dbReference type="InterPro" id="IPR036291">
    <property type="entry name" value="NAD(P)-bd_dom_sf"/>
</dbReference>
<protein>
    <recommendedName>
        <fullName evidence="6">Short-chain dehydrogenase</fullName>
    </recommendedName>
</protein>
<gene>
    <name evidence="4" type="ORF">GV64_17180</name>
</gene>
<dbReference type="EMBL" id="JOJP01000001">
    <property type="protein sequence ID" value="KEI72231.1"/>
    <property type="molecule type" value="Genomic_DNA"/>
</dbReference>
<dbReference type="Gene3D" id="3.40.50.720">
    <property type="entry name" value="NAD(P)-binding Rossmann-like Domain"/>
    <property type="match status" value="1"/>
</dbReference>
<proteinExistence type="inferred from homology"/>
<dbReference type="AlphaFoldDB" id="A0A081KDK5"/>
<evidence type="ECO:0000256" key="3">
    <source>
        <dbReference type="ARBA" id="ARBA00023002"/>
    </source>
</evidence>
<comment type="similarity">
    <text evidence="1">Belongs to the short-chain dehydrogenases/reductases (SDR) family.</text>
</comment>
<dbReference type="STRING" id="305900.GV64_17180"/>
<dbReference type="PRINTS" id="PR00081">
    <property type="entry name" value="GDHRDH"/>
</dbReference>
<evidence type="ECO:0000256" key="1">
    <source>
        <dbReference type="ARBA" id="ARBA00006484"/>
    </source>
</evidence>
<evidence type="ECO:0000256" key="2">
    <source>
        <dbReference type="ARBA" id="ARBA00022857"/>
    </source>
</evidence>
<dbReference type="GO" id="GO:0016491">
    <property type="term" value="F:oxidoreductase activity"/>
    <property type="evidence" value="ECO:0007669"/>
    <property type="project" value="UniProtKB-KW"/>
</dbReference>
<comment type="caution">
    <text evidence="4">The sequence shown here is derived from an EMBL/GenBank/DDBJ whole genome shotgun (WGS) entry which is preliminary data.</text>
</comment>
<dbReference type="Pfam" id="PF00106">
    <property type="entry name" value="adh_short"/>
    <property type="match status" value="1"/>
</dbReference>
<accession>A0A081KDK5</accession>